<dbReference type="PROSITE" id="PS51257">
    <property type="entry name" value="PROKAR_LIPOPROTEIN"/>
    <property type="match status" value="1"/>
</dbReference>
<keyword evidence="2" id="KW-0732">Signal</keyword>
<evidence type="ECO:0000313" key="3">
    <source>
        <dbReference type="EMBL" id="MFD1427432.1"/>
    </source>
</evidence>
<feature type="chain" id="PRO_5046400861" evidence="2">
    <location>
        <begin position="24"/>
        <end position="296"/>
    </location>
</feature>
<dbReference type="Pfam" id="PF20316">
    <property type="entry name" value="DUF6612"/>
    <property type="match status" value="1"/>
</dbReference>
<dbReference type="Proteomes" id="UP001597282">
    <property type="component" value="Unassembled WGS sequence"/>
</dbReference>
<dbReference type="RefSeq" id="WP_380165438.1">
    <property type="nucleotide sequence ID" value="NZ_JBHTNU010000009.1"/>
</dbReference>
<gene>
    <name evidence="3" type="ORF">ACFQ4Y_10915</name>
</gene>
<feature type="signal peptide" evidence="2">
    <location>
        <begin position="1"/>
        <end position="23"/>
    </location>
</feature>
<evidence type="ECO:0000313" key="4">
    <source>
        <dbReference type="Proteomes" id="UP001597282"/>
    </source>
</evidence>
<protein>
    <submittedName>
        <fullName evidence="3">DUF6612 family protein</fullName>
    </submittedName>
</protein>
<organism evidence="3 4">
    <name type="scientific">Kroppenstedtia sanguinis</name>
    <dbReference type="NCBI Taxonomy" id="1380684"/>
    <lineage>
        <taxon>Bacteria</taxon>
        <taxon>Bacillati</taxon>
        <taxon>Bacillota</taxon>
        <taxon>Bacilli</taxon>
        <taxon>Bacillales</taxon>
        <taxon>Thermoactinomycetaceae</taxon>
        <taxon>Kroppenstedtia</taxon>
    </lineage>
</organism>
<keyword evidence="4" id="KW-1185">Reference proteome</keyword>
<dbReference type="Gene3D" id="2.50.20.20">
    <property type="match status" value="1"/>
</dbReference>
<evidence type="ECO:0000256" key="1">
    <source>
        <dbReference type="SAM" id="MobiDB-lite"/>
    </source>
</evidence>
<dbReference type="InterPro" id="IPR046720">
    <property type="entry name" value="DUF6612"/>
</dbReference>
<feature type="region of interest" description="Disordered" evidence="1">
    <location>
        <begin position="25"/>
        <end position="48"/>
    </location>
</feature>
<feature type="compositionally biased region" description="Basic and acidic residues" evidence="1">
    <location>
        <begin position="29"/>
        <end position="38"/>
    </location>
</feature>
<dbReference type="EMBL" id="JBHTNU010000009">
    <property type="protein sequence ID" value="MFD1427432.1"/>
    <property type="molecule type" value="Genomic_DNA"/>
</dbReference>
<proteinExistence type="predicted"/>
<accession>A0ABW4C9L9</accession>
<reference evidence="4" key="1">
    <citation type="journal article" date="2019" name="Int. J. Syst. Evol. Microbiol.">
        <title>The Global Catalogue of Microorganisms (GCM) 10K type strain sequencing project: providing services to taxonomists for standard genome sequencing and annotation.</title>
        <authorList>
            <consortium name="The Broad Institute Genomics Platform"/>
            <consortium name="The Broad Institute Genome Sequencing Center for Infectious Disease"/>
            <person name="Wu L."/>
            <person name="Ma J."/>
        </authorList>
    </citation>
    <scope>NUCLEOTIDE SEQUENCE [LARGE SCALE GENOMIC DNA]</scope>
    <source>
        <strain evidence="4">S1</strain>
    </source>
</reference>
<comment type="caution">
    <text evidence="3">The sequence shown here is derived from an EMBL/GenBank/DDBJ whole genome shotgun (WGS) entry which is preliminary data.</text>
</comment>
<name>A0ABW4C9L9_9BACL</name>
<evidence type="ECO:0000256" key="2">
    <source>
        <dbReference type="SAM" id="SignalP"/>
    </source>
</evidence>
<sequence length="296" mass="32743">MLRLSRLLAISLPIVLLFTGCLSQSPSAEKGEEKEEKKPAKKLTTRQVIAKTQKATKEAKGLTYKMEGDQKIQLEAEGQTQGIDQKVNIDAKMTNNPAAMQFSGTVEGGGESSKMEAYQVGDEIYQQLDGTWVKGKGADLGKATGGQAEDPSKALEMLEDIFSKFKGDQDSPFQMEETDEEYIITLKVTDEQKEIKDMMMQQLSGALVPAMKQVGVSVKETDIKLNALEQVYHIDRKTYEQKKVDQSMELELPIQESGVAGVIKMEQSTTTTMTGKFNGTIEVPQEVKDQAREISM</sequence>